<proteinExistence type="predicted"/>
<accession>A0ABS9KEJ3</accession>
<dbReference type="PANTHER" id="PTHR46361">
    <property type="entry name" value="ELECTRON CARRIER/ PROTEIN DISULFIDE OXIDOREDUCTASE"/>
    <property type="match status" value="1"/>
</dbReference>
<evidence type="ECO:0000313" key="2">
    <source>
        <dbReference type="EMBL" id="MCG2589261.1"/>
    </source>
</evidence>
<dbReference type="Proteomes" id="UP001165366">
    <property type="component" value="Unassembled WGS sequence"/>
</dbReference>
<dbReference type="RefSeq" id="WP_237854625.1">
    <property type="nucleotide sequence ID" value="NZ_JAKLWS010000014.1"/>
</dbReference>
<dbReference type="Pfam" id="PF04784">
    <property type="entry name" value="DUF547"/>
    <property type="match status" value="1"/>
</dbReference>
<dbReference type="EMBL" id="JAKLWS010000014">
    <property type="protein sequence ID" value="MCG2589261.1"/>
    <property type="molecule type" value="Genomic_DNA"/>
</dbReference>
<sequence>MILIILVGLAMISGISSPDIEMKQYSLDKLSYTELSMELVKEVRDGDKTEPITQRLANVSEDELYNDLETEAQKKAFWLNIYNAYIQILLLEDPGLFEDRNSWFGYNFFSSPQVVIAGKELSFDDIEHGIMRRSKIKLSMGYLDQWFVDDFVERFWWDEVDPRIHFALNCGAASCPYIAVYDPDRVEEQLDITTENYLEQTTDYYPNENKVEVNKLMSWFRADFGGPSGAIQMLKEYEVIPENADPSISYKEYDWTLELGNYQDI</sequence>
<comment type="caution">
    <text evidence="2">The sequence shown here is derived from an EMBL/GenBank/DDBJ whole genome shotgun (WGS) entry which is preliminary data.</text>
</comment>
<name>A0ABS9KEJ3_9BACT</name>
<reference evidence="2" key="1">
    <citation type="submission" date="2022-01" db="EMBL/GenBank/DDBJ databases">
        <authorList>
            <person name="Wang Y."/>
        </authorList>
    </citation>
    <scope>NUCLEOTIDE SEQUENCE</scope>
    <source>
        <strain evidence="2">WB101</strain>
    </source>
</reference>
<dbReference type="InterPro" id="IPR006869">
    <property type="entry name" value="DUF547"/>
</dbReference>
<evidence type="ECO:0000259" key="1">
    <source>
        <dbReference type="Pfam" id="PF04784"/>
    </source>
</evidence>
<dbReference type="PANTHER" id="PTHR46361:SF3">
    <property type="entry name" value="ELECTRON CARRIER_ PROTEIN DISULFIDE OXIDOREDUCTASE"/>
    <property type="match status" value="1"/>
</dbReference>
<gene>
    <name evidence="2" type="ORF">L6773_11845</name>
</gene>
<feature type="domain" description="DUF547" evidence="1">
    <location>
        <begin position="70"/>
        <end position="198"/>
    </location>
</feature>
<keyword evidence="3" id="KW-1185">Reference proteome</keyword>
<evidence type="ECO:0000313" key="3">
    <source>
        <dbReference type="Proteomes" id="UP001165366"/>
    </source>
</evidence>
<organism evidence="2 3">
    <name type="scientific">Rhodohalobacter sulfatireducens</name>
    <dbReference type="NCBI Taxonomy" id="2911366"/>
    <lineage>
        <taxon>Bacteria</taxon>
        <taxon>Pseudomonadati</taxon>
        <taxon>Balneolota</taxon>
        <taxon>Balneolia</taxon>
        <taxon>Balneolales</taxon>
        <taxon>Balneolaceae</taxon>
        <taxon>Rhodohalobacter</taxon>
    </lineage>
</organism>
<protein>
    <submittedName>
        <fullName evidence="2">DUF547 domain-containing protein</fullName>
    </submittedName>
</protein>
<reference evidence="2" key="2">
    <citation type="submission" date="2024-05" db="EMBL/GenBank/DDBJ databases">
        <title>Rhodohalobacter halophilus gen. nov., sp. nov., a moderately halophilic member of the family Balneolaceae.</title>
        <authorList>
            <person name="Xia J."/>
        </authorList>
    </citation>
    <scope>NUCLEOTIDE SEQUENCE</scope>
    <source>
        <strain evidence="2">WB101</strain>
    </source>
</reference>